<dbReference type="RefSeq" id="WP_344487870.1">
    <property type="nucleotide sequence ID" value="NZ_BAAAQX010000029.1"/>
</dbReference>
<evidence type="ECO:0000313" key="1">
    <source>
        <dbReference type="EMBL" id="GAA2212921.1"/>
    </source>
</evidence>
<protein>
    <submittedName>
        <fullName evidence="1">Uncharacterized protein</fullName>
    </submittedName>
</protein>
<gene>
    <name evidence="1" type="ORF">GCM10009850_083830</name>
</gene>
<name>A0ABP5PMK4_9ACTN</name>
<dbReference type="Proteomes" id="UP001499843">
    <property type="component" value="Unassembled WGS sequence"/>
</dbReference>
<reference evidence="2" key="1">
    <citation type="journal article" date="2019" name="Int. J. Syst. Evol. Microbiol.">
        <title>The Global Catalogue of Microorganisms (GCM) 10K type strain sequencing project: providing services to taxonomists for standard genome sequencing and annotation.</title>
        <authorList>
            <consortium name="The Broad Institute Genomics Platform"/>
            <consortium name="The Broad Institute Genome Sequencing Center for Infectious Disease"/>
            <person name="Wu L."/>
            <person name="Ma J."/>
        </authorList>
    </citation>
    <scope>NUCLEOTIDE SEQUENCE [LARGE SCALE GENOMIC DNA]</scope>
    <source>
        <strain evidence="2">JCM 16114</strain>
    </source>
</reference>
<keyword evidence="2" id="KW-1185">Reference proteome</keyword>
<organism evidence="1 2">
    <name type="scientific">Nonomuraea monospora</name>
    <dbReference type="NCBI Taxonomy" id="568818"/>
    <lineage>
        <taxon>Bacteria</taxon>
        <taxon>Bacillati</taxon>
        <taxon>Actinomycetota</taxon>
        <taxon>Actinomycetes</taxon>
        <taxon>Streptosporangiales</taxon>
        <taxon>Streptosporangiaceae</taxon>
        <taxon>Nonomuraea</taxon>
    </lineage>
</organism>
<proteinExistence type="predicted"/>
<dbReference type="EMBL" id="BAAAQX010000029">
    <property type="protein sequence ID" value="GAA2212921.1"/>
    <property type="molecule type" value="Genomic_DNA"/>
</dbReference>
<comment type="caution">
    <text evidence="1">The sequence shown here is derived from an EMBL/GenBank/DDBJ whole genome shotgun (WGS) entry which is preliminary data.</text>
</comment>
<evidence type="ECO:0000313" key="2">
    <source>
        <dbReference type="Proteomes" id="UP001499843"/>
    </source>
</evidence>
<accession>A0ABP5PMK4</accession>
<sequence length="109" mass="11369">MHPSHLLITSPLITTLVFGSIGVSHASVMAAPVSPGETHAAATSHAVPPICRKIHKDEKPICADGYSDGFEAGTKCGPPRQTGRYSDDEAYDVGYAAGYKSGKKTCPPS</sequence>